<feature type="transmembrane region" description="Helical" evidence="6">
    <location>
        <begin position="164"/>
        <end position="181"/>
    </location>
</feature>
<comment type="subcellular location">
    <subcellularLocation>
        <location evidence="1">Membrane</location>
        <topology evidence="1">Multi-pass membrane protein</topology>
    </subcellularLocation>
</comment>
<feature type="transmembrane region" description="Helical" evidence="6">
    <location>
        <begin position="222"/>
        <end position="244"/>
    </location>
</feature>
<name>A0ABT7XUJ1_9NEIS</name>
<dbReference type="InterPro" id="IPR000620">
    <property type="entry name" value="EamA_dom"/>
</dbReference>
<comment type="caution">
    <text evidence="8">The sequence shown here is derived from an EMBL/GenBank/DDBJ whole genome shotgun (WGS) entry which is preliminary data.</text>
</comment>
<feature type="transmembrane region" description="Helical" evidence="6">
    <location>
        <begin position="127"/>
        <end position="144"/>
    </location>
</feature>
<dbReference type="EMBL" id="JAUEDK010000069">
    <property type="protein sequence ID" value="MDN0077463.1"/>
    <property type="molecule type" value="Genomic_DNA"/>
</dbReference>
<gene>
    <name evidence="8" type="ORF">QU481_21810</name>
</gene>
<accession>A0ABT7XUJ1</accession>
<proteinExistence type="inferred from homology"/>
<evidence type="ECO:0000256" key="4">
    <source>
        <dbReference type="ARBA" id="ARBA00022989"/>
    </source>
</evidence>
<evidence type="ECO:0000256" key="2">
    <source>
        <dbReference type="ARBA" id="ARBA00007362"/>
    </source>
</evidence>
<feature type="transmembrane region" description="Helical" evidence="6">
    <location>
        <begin position="278"/>
        <end position="300"/>
    </location>
</feature>
<evidence type="ECO:0000313" key="9">
    <source>
        <dbReference type="Proteomes" id="UP001168540"/>
    </source>
</evidence>
<feature type="domain" description="EamA" evidence="7">
    <location>
        <begin position="160"/>
        <end position="295"/>
    </location>
</feature>
<keyword evidence="3 6" id="KW-0812">Transmembrane</keyword>
<dbReference type="Pfam" id="PF00892">
    <property type="entry name" value="EamA"/>
    <property type="match status" value="2"/>
</dbReference>
<feature type="transmembrane region" description="Helical" evidence="6">
    <location>
        <begin position="94"/>
        <end position="115"/>
    </location>
</feature>
<dbReference type="PANTHER" id="PTHR32322">
    <property type="entry name" value="INNER MEMBRANE TRANSPORTER"/>
    <property type="match status" value="1"/>
</dbReference>
<evidence type="ECO:0000256" key="5">
    <source>
        <dbReference type="ARBA" id="ARBA00023136"/>
    </source>
</evidence>
<dbReference type="InterPro" id="IPR037185">
    <property type="entry name" value="EmrE-like"/>
</dbReference>
<feature type="transmembrane region" description="Helical" evidence="6">
    <location>
        <begin position="193"/>
        <end position="216"/>
    </location>
</feature>
<evidence type="ECO:0000313" key="8">
    <source>
        <dbReference type="EMBL" id="MDN0077463.1"/>
    </source>
</evidence>
<evidence type="ECO:0000256" key="1">
    <source>
        <dbReference type="ARBA" id="ARBA00004141"/>
    </source>
</evidence>
<dbReference type="InterPro" id="IPR050638">
    <property type="entry name" value="AA-Vitamin_Transporters"/>
</dbReference>
<dbReference type="PANTHER" id="PTHR32322:SF2">
    <property type="entry name" value="EAMA DOMAIN-CONTAINING PROTEIN"/>
    <property type="match status" value="1"/>
</dbReference>
<feature type="transmembrane region" description="Helical" evidence="6">
    <location>
        <begin position="253"/>
        <end position="272"/>
    </location>
</feature>
<feature type="transmembrane region" description="Helical" evidence="6">
    <location>
        <begin position="69"/>
        <end position="88"/>
    </location>
</feature>
<evidence type="ECO:0000256" key="6">
    <source>
        <dbReference type="SAM" id="Phobius"/>
    </source>
</evidence>
<sequence length="311" mass="32842">MDSRQPLDTQAIGLMLVLCLIWSMQQIALKATAADISPILQIALRSGIGAALVGLFMRARGEPMPFSDGAWRPGLVVGCLFALEYLLVGQGLRFTSASHTVVFLYTAPIFAALGLHWKLPSERLAPLQWVGIALAFGGIAAAFLGRSHQGATGGLSSTLLGDLLALAAGAAWGATTVVIRTTRLSGLPAAQTLLYQLVAAFVLLLAGAAVLGQTTFHPTPLAWASLAFQSVIVSFASFLAWFWLLRHYLASRLGVFSFMTPLFGIVLGAWLLNEPIDPSFLTGALLVLAGIVLVSGYGLLKQLTGTLAAQR</sequence>
<dbReference type="Proteomes" id="UP001168540">
    <property type="component" value="Unassembled WGS sequence"/>
</dbReference>
<protein>
    <submittedName>
        <fullName evidence="8">DMT family transporter</fullName>
    </submittedName>
</protein>
<keyword evidence="9" id="KW-1185">Reference proteome</keyword>
<comment type="similarity">
    <text evidence="2">Belongs to the EamA transporter family.</text>
</comment>
<feature type="domain" description="EamA" evidence="7">
    <location>
        <begin position="11"/>
        <end position="141"/>
    </location>
</feature>
<evidence type="ECO:0000256" key="3">
    <source>
        <dbReference type="ARBA" id="ARBA00022692"/>
    </source>
</evidence>
<keyword evidence="5 6" id="KW-0472">Membrane</keyword>
<dbReference type="RefSeq" id="WP_289832100.1">
    <property type="nucleotide sequence ID" value="NZ_JAUEDK010000069.1"/>
</dbReference>
<feature type="transmembrane region" description="Helical" evidence="6">
    <location>
        <begin position="12"/>
        <end position="33"/>
    </location>
</feature>
<feature type="transmembrane region" description="Helical" evidence="6">
    <location>
        <begin position="39"/>
        <end position="57"/>
    </location>
</feature>
<keyword evidence="4 6" id="KW-1133">Transmembrane helix</keyword>
<evidence type="ECO:0000259" key="7">
    <source>
        <dbReference type="Pfam" id="PF00892"/>
    </source>
</evidence>
<organism evidence="8 9">
    <name type="scientific">Crenobacter oryzisoli</name>
    <dbReference type="NCBI Taxonomy" id="3056844"/>
    <lineage>
        <taxon>Bacteria</taxon>
        <taxon>Pseudomonadati</taxon>
        <taxon>Pseudomonadota</taxon>
        <taxon>Betaproteobacteria</taxon>
        <taxon>Neisseriales</taxon>
        <taxon>Neisseriaceae</taxon>
        <taxon>Crenobacter</taxon>
    </lineage>
</organism>
<dbReference type="SUPFAM" id="SSF103481">
    <property type="entry name" value="Multidrug resistance efflux transporter EmrE"/>
    <property type="match status" value="2"/>
</dbReference>
<reference evidence="8" key="1">
    <citation type="submission" date="2023-06" db="EMBL/GenBank/DDBJ databases">
        <authorList>
            <person name="Zhang S."/>
        </authorList>
    </citation>
    <scope>NUCLEOTIDE SEQUENCE</scope>
    <source>
        <strain evidence="8">SG2303</strain>
    </source>
</reference>